<accession>A0A559K4A1</accession>
<name>A0A559K4A1_9BACL</name>
<keyword evidence="3" id="KW-1185">Reference proteome</keyword>
<dbReference type="GO" id="GO:0016020">
    <property type="term" value="C:membrane"/>
    <property type="evidence" value="ECO:0007669"/>
    <property type="project" value="InterPro"/>
</dbReference>
<reference evidence="2 3" key="1">
    <citation type="submission" date="2019-07" db="EMBL/GenBank/DDBJ databases">
        <authorList>
            <person name="Kim J."/>
        </authorList>
    </citation>
    <scope>NUCLEOTIDE SEQUENCE [LARGE SCALE GENOMIC DNA]</scope>
    <source>
        <strain evidence="2 3">JC52</strain>
    </source>
</reference>
<evidence type="ECO:0000313" key="2">
    <source>
        <dbReference type="EMBL" id="TVY06951.1"/>
    </source>
</evidence>
<organism evidence="2 3">
    <name type="scientific">Paenibacillus cremeus</name>
    <dbReference type="NCBI Taxonomy" id="2163881"/>
    <lineage>
        <taxon>Bacteria</taxon>
        <taxon>Bacillati</taxon>
        <taxon>Bacillota</taxon>
        <taxon>Bacilli</taxon>
        <taxon>Bacillales</taxon>
        <taxon>Paenibacillaceae</taxon>
        <taxon>Paenibacillus</taxon>
    </lineage>
</organism>
<dbReference type="EMBL" id="VNJI01000045">
    <property type="protein sequence ID" value="TVY06951.1"/>
    <property type="molecule type" value="Genomic_DNA"/>
</dbReference>
<dbReference type="GO" id="GO:0009847">
    <property type="term" value="P:spore germination"/>
    <property type="evidence" value="ECO:0007669"/>
    <property type="project" value="InterPro"/>
</dbReference>
<evidence type="ECO:0000313" key="3">
    <source>
        <dbReference type="Proteomes" id="UP000317036"/>
    </source>
</evidence>
<comment type="caution">
    <text evidence="2">The sequence shown here is derived from an EMBL/GenBank/DDBJ whole genome shotgun (WGS) entry which is preliminary data.</text>
</comment>
<dbReference type="Pfam" id="PF03323">
    <property type="entry name" value="GerA"/>
    <property type="match status" value="1"/>
</dbReference>
<sequence length="185" mass="21007">MLDFLPYSRRALNMSGTAAATNELLSRTLQAFQDCSDLVHQQFPAQLIDVLYFDHLTDQEMLRSDVLEPFSRLQPSAIESLLTLSQYKPIFVTSNLVEGILHGEAAIFFNGQAYLYDTGGPEYRAIQSWETESVISGPHDAFTESLDTNLSLIRRRVRDARLKTIPLTIGKTRERIYASIYRRAS</sequence>
<protein>
    <submittedName>
        <fullName evidence="2">Spore germination protein</fullName>
    </submittedName>
</protein>
<evidence type="ECO:0000256" key="1">
    <source>
        <dbReference type="ARBA" id="ARBA00023136"/>
    </source>
</evidence>
<gene>
    <name evidence="2" type="ORF">FPZ49_26305</name>
</gene>
<keyword evidence="1" id="KW-0472">Membrane</keyword>
<dbReference type="Proteomes" id="UP000317036">
    <property type="component" value="Unassembled WGS sequence"/>
</dbReference>
<dbReference type="AlphaFoldDB" id="A0A559K4A1"/>
<dbReference type="OrthoDB" id="9772630at2"/>
<dbReference type="InterPro" id="IPR004995">
    <property type="entry name" value="Spore_Ger"/>
</dbReference>
<proteinExistence type="predicted"/>